<organism evidence="1 2">
    <name type="scientific">Segatella oris</name>
    <dbReference type="NCBI Taxonomy" id="28135"/>
    <lineage>
        <taxon>Bacteria</taxon>
        <taxon>Pseudomonadati</taxon>
        <taxon>Bacteroidota</taxon>
        <taxon>Bacteroidia</taxon>
        <taxon>Bacteroidales</taxon>
        <taxon>Prevotellaceae</taxon>
        <taxon>Segatella</taxon>
    </lineage>
</organism>
<proteinExistence type="predicted"/>
<accession>A0A448L4U3</accession>
<dbReference type="Proteomes" id="UP000274578">
    <property type="component" value="Chromosome 1"/>
</dbReference>
<dbReference type="KEGG" id="poc:NCTC13071_00948"/>
<evidence type="ECO:0000313" key="1">
    <source>
        <dbReference type="EMBL" id="VEH14962.1"/>
    </source>
</evidence>
<dbReference type="EMBL" id="LR134384">
    <property type="protein sequence ID" value="VEH14962.1"/>
    <property type="molecule type" value="Genomic_DNA"/>
</dbReference>
<gene>
    <name evidence="1" type="ORF">NCTC13071_00948</name>
</gene>
<evidence type="ECO:0000313" key="2">
    <source>
        <dbReference type="Proteomes" id="UP000274578"/>
    </source>
</evidence>
<name>A0A448L4U3_9BACT</name>
<dbReference type="AlphaFoldDB" id="A0A448L4U3"/>
<protein>
    <submittedName>
        <fullName evidence="1">Uncharacterized protein</fullName>
    </submittedName>
</protein>
<reference evidence="1 2" key="1">
    <citation type="submission" date="2018-12" db="EMBL/GenBank/DDBJ databases">
        <authorList>
            <consortium name="Pathogen Informatics"/>
        </authorList>
    </citation>
    <scope>NUCLEOTIDE SEQUENCE [LARGE SCALE GENOMIC DNA]</scope>
    <source>
        <strain evidence="1 2">NCTC13071</strain>
    </source>
</reference>
<sequence>MLVSIFYLIDYGCKINGFAIKVQYLKRMKCMK</sequence>